<dbReference type="VEuPathDB" id="FungiDB:PSTT_10656"/>
<name>A0A2S4UYZ4_9BASI</name>
<accession>A0A2S4UYZ4</accession>
<keyword evidence="2" id="KW-1185">Reference proteome</keyword>
<gene>
    <name evidence="1" type="ORF">PSHT_12089</name>
</gene>
<evidence type="ECO:0000313" key="1">
    <source>
        <dbReference type="EMBL" id="POW02473.1"/>
    </source>
</evidence>
<protein>
    <submittedName>
        <fullName evidence="1">Uncharacterized protein</fullName>
    </submittedName>
</protein>
<evidence type="ECO:0000313" key="2">
    <source>
        <dbReference type="Proteomes" id="UP000238274"/>
    </source>
</evidence>
<reference evidence="1 2" key="1">
    <citation type="submission" date="2017-12" db="EMBL/GenBank/DDBJ databases">
        <title>Gene loss provides genomic basis for host adaptation in cereal stripe rust fungi.</title>
        <authorList>
            <person name="Xia C."/>
        </authorList>
    </citation>
    <scope>NUCLEOTIDE SEQUENCE [LARGE SCALE GENOMIC DNA]</scope>
    <source>
        <strain evidence="1 2">93TX-2</strain>
    </source>
</reference>
<dbReference type="VEuPathDB" id="FungiDB:PSHT_12089"/>
<sequence>MKRSGGYDFDEFTTPTEVKLVNMKCLLVLYRRFMTGSLTTGSRPQLGSTLAFGRHTRLRGQLLRLATSPSPKRGQLREHGIRVATIAKGEAIWLGDRDRTDRASLART</sequence>
<dbReference type="Proteomes" id="UP000238274">
    <property type="component" value="Unassembled WGS sequence"/>
</dbReference>
<proteinExistence type="predicted"/>
<reference evidence="2" key="3">
    <citation type="journal article" date="2018" name="Mol. Plant Microbe Interact.">
        <title>Genome sequence resources for the wheat stripe rust pathogen (Puccinia striiformis f. sp. tritici) and the barley stripe rust pathogen (Puccinia striiformis f. sp. hordei).</title>
        <authorList>
            <person name="Xia C."/>
            <person name="Wang M."/>
            <person name="Yin C."/>
            <person name="Cornejo O.E."/>
            <person name="Hulbert S.H."/>
            <person name="Chen X."/>
        </authorList>
    </citation>
    <scope>NUCLEOTIDE SEQUENCE [LARGE SCALE GENOMIC DNA]</scope>
    <source>
        <strain evidence="2">93TX-2</strain>
    </source>
</reference>
<reference evidence="2" key="2">
    <citation type="journal article" date="2018" name="BMC Genomics">
        <title>Genomic insights into host adaptation between the wheat stripe rust pathogen (Puccinia striiformis f. sp. tritici) and the barley stripe rust pathogen (Puccinia striiformis f. sp. hordei).</title>
        <authorList>
            <person name="Xia C."/>
            <person name="Wang M."/>
            <person name="Yin C."/>
            <person name="Cornejo O.E."/>
            <person name="Hulbert S.H."/>
            <person name="Chen X."/>
        </authorList>
    </citation>
    <scope>NUCLEOTIDE SEQUENCE [LARGE SCALE GENOMIC DNA]</scope>
    <source>
        <strain evidence="2">93TX-2</strain>
    </source>
</reference>
<dbReference type="EMBL" id="PKSM01000214">
    <property type="protein sequence ID" value="POW02473.1"/>
    <property type="molecule type" value="Genomic_DNA"/>
</dbReference>
<comment type="caution">
    <text evidence="1">The sequence shown here is derived from an EMBL/GenBank/DDBJ whole genome shotgun (WGS) entry which is preliminary data.</text>
</comment>
<organism evidence="1 2">
    <name type="scientific">Puccinia striiformis</name>
    <dbReference type="NCBI Taxonomy" id="27350"/>
    <lineage>
        <taxon>Eukaryota</taxon>
        <taxon>Fungi</taxon>
        <taxon>Dikarya</taxon>
        <taxon>Basidiomycota</taxon>
        <taxon>Pucciniomycotina</taxon>
        <taxon>Pucciniomycetes</taxon>
        <taxon>Pucciniales</taxon>
        <taxon>Pucciniaceae</taxon>
        <taxon>Puccinia</taxon>
    </lineage>
</organism>